<dbReference type="EMBL" id="GBXM01061276">
    <property type="protein sequence ID" value="JAH47301.1"/>
    <property type="molecule type" value="Transcribed_RNA"/>
</dbReference>
<reference evidence="1" key="2">
    <citation type="journal article" date="2015" name="Fish Shellfish Immunol.">
        <title>Early steps in the European eel (Anguilla anguilla)-Vibrio vulnificus interaction in the gills: Role of the RtxA13 toxin.</title>
        <authorList>
            <person name="Callol A."/>
            <person name="Pajuelo D."/>
            <person name="Ebbesson L."/>
            <person name="Teles M."/>
            <person name="MacKenzie S."/>
            <person name="Amaro C."/>
        </authorList>
    </citation>
    <scope>NUCLEOTIDE SEQUENCE</scope>
</reference>
<protein>
    <submittedName>
        <fullName evidence="1">Uncharacterized protein</fullName>
    </submittedName>
</protein>
<dbReference type="AlphaFoldDB" id="A0A0E9S2B7"/>
<accession>A0A0E9S2B7</accession>
<reference evidence="1" key="1">
    <citation type="submission" date="2014-11" db="EMBL/GenBank/DDBJ databases">
        <authorList>
            <person name="Amaro Gonzalez C."/>
        </authorList>
    </citation>
    <scope>NUCLEOTIDE SEQUENCE</scope>
</reference>
<organism evidence="1">
    <name type="scientific">Anguilla anguilla</name>
    <name type="common">European freshwater eel</name>
    <name type="synonym">Muraena anguilla</name>
    <dbReference type="NCBI Taxonomy" id="7936"/>
    <lineage>
        <taxon>Eukaryota</taxon>
        <taxon>Metazoa</taxon>
        <taxon>Chordata</taxon>
        <taxon>Craniata</taxon>
        <taxon>Vertebrata</taxon>
        <taxon>Euteleostomi</taxon>
        <taxon>Actinopterygii</taxon>
        <taxon>Neopterygii</taxon>
        <taxon>Teleostei</taxon>
        <taxon>Anguilliformes</taxon>
        <taxon>Anguillidae</taxon>
        <taxon>Anguilla</taxon>
    </lineage>
</organism>
<name>A0A0E9S2B7_ANGAN</name>
<sequence length="34" mass="3792">MPCLLRSLLPCRSQIQVLMQSPKITGLANTCLVY</sequence>
<dbReference type="EMBL" id="GBXM01063441">
    <property type="protein sequence ID" value="JAH45136.1"/>
    <property type="molecule type" value="Transcribed_RNA"/>
</dbReference>
<dbReference type="EMBL" id="GBXM01073151">
    <property type="protein sequence ID" value="JAH35426.1"/>
    <property type="molecule type" value="Transcribed_RNA"/>
</dbReference>
<evidence type="ECO:0000313" key="1">
    <source>
        <dbReference type="EMBL" id="JAH35426.1"/>
    </source>
</evidence>
<proteinExistence type="predicted"/>